<gene>
    <name evidence="2" type="ORF">HNAJ_LOCUS10424</name>
</gene>
<dbReference type="WBParaSite" id="HNAJ_0001042901-mRNA-1">
    <property type="protein sequence ID" value="HNAJ_0001042901-mRNA-1"/>
    <property type="gene ID" value="HNAJ_0001042901"/>
</dbReference>
<evidence type="ECO:0000313" key="4">
    <source>
        <dbReference type="WBParaSite" id="HNAJ_0001042901-mRNA-1"/>
    </source>
</evidence>
<dbReference type="EMBL" id="UZAE01013044">
    <property type="protein sequence ID" value="VDO07927.1"/>
    <property type="molecule type" value="Genomic_DNA"/>
</dbReference>
<organism evidence="4">
    <name type="scientific">Rodentolepis nana</name>
    <name type="common">Dwarf tapeworm</name>
    <name type="synonym">Hymenolepis nana</name>
    <dbReference type="NCBI Taxonomy" id="102285"/>
    <lineage>
        <taxon>Eukaryota</taxon>
        <taxon>Metazoa</taxon>
        <taxon>Spiralia</taxon>
        <taxon>Lophotrochozoa</taxon>
        <taxon>Platyhelminthes</taxon>
        <taxon>Cestoda</taxon>
        <taxon>Eucestoda</taxon>
        <taxon>Cyclophyllidea</taxon>
        <taxon>Hymenolepididae</taxon>
        <taxon>Rodentolepis</taxon>
    </lineage>
</organism>
<name>A0A0R3TS29_RODNA</name>
<accession>A0A0R3TS29</accession>
<feature type="transmembrane region" description="Helical" evidence="1">
    <location>
        <begin position="6"/>
        <end position="22"/>
    </location>
</feature>
<evidence type="ECO:0000256" key="1">
    <source>
        <dbReference type="SAM" id="Phobius"/>
    </source>
</evidence>
<protein>
    <submittedName>
        <fullName evidence="4">Ovule protein</fullName>
    </submittedName>
</protein>
<sequence length="88" mass="10485">MNTIDIYLHLLHSFFSLAYLLWMRAFELVHNPLESSIFSILAAVVIESKNSREDEDEESELEYEEEENYEESSHHVLFYLETPRDICI</sequence>
<keyword evidence="1" id="KW-1133">Transmembrane helix</keyword>
<proteinExistence type="predicted"/>
<keyword evidence="1" id="KW-0812">Transmembrane</keyword>
<dbReference type="Proteomes" id="UP000278807">
    <property type="component" value="Unassembled WGS sequence"/>
</dbReference>
<keyword evidence="3" id="KW-1185">Reference proteome</keyword>
<reference evidence="4" key="1">
    <citation type="submission" date="2017-02" db="UniProtKB">
        <authorList>
            <consortium name="WormBaseParasite"/>
        </authorList>
    </citation>
    <scope>IDENTIFICATION</scope>
</reference>
<reference evidence="2 3" key="2">
    <citation type="submission" date="2018-11" db="EMBL/GenBank/DDBJ databases">
        <authorList>
            <consortium name="Pathogen Informatics"/>
        </authorList>
    </citation>
    <scope>NUCLEOTIDE SEQUENCE [LARGE SCALE GENOMIC DNA]</scope>
</reference>
<keyword evidence="1" id="KW-0472">Membrane</keyword>
<evidence type="ECO:0000313" key="3">
    <source>
        <dbReference type="Proteomes" id="UP000278807"/>
    </source>
</evidence>
<evidence type="ECO:0000313" key="2">
    <source>
        <dbReference type="EMBL" id="VDO07927.1"/>
    </source>
</evidence>
<dbReference type="AlphaFoldDB" id="A0A0R3TS29"/>